<dbReference type="GO" id="GO:0016432">
    <property type="term" value="F:tRNA-uridine aminocarboxypropyltransferase activity"/>
    <property type="evidence" value="ECO:0007669"/>
    <property type="project" value="UniProtKB-EC"/>
</dbReference>
<keyword evidence="8" id="KW-1185">Reference proteome</keyword>
<gene>
    <name evidence="7" type="ORF">BFC18_07245</name>
</gene>
<dbReference type="SMART" id="SM01144">
    <property type="entry name" value="DTW"/>
    <property type="match status" value="1"/>
</dbReference>
<evidence type="ECO:0000256" key="5">
    <source>
        <dbReference type="ARBA" id="ARBA00034489"/>
    </source>
</evidence>
<comment type="caution">
    <text evidence="7">The sequence shown here is derived from an EMBL/GenBank/DDBJ whole genome shotgun (WGS) entry which is preliminary data.</text>
</comment>
<keyword evidence="2" id="KW-0808">Transferase</keyword>
<feature type="domain" description="DTW" evidence="6">
    <location>
        <begin position="1"/>
        <end position="189"/>
    </location>
</feature>
<dbReference type="AlphaFoldDB" id="A0A1E7ZDC2"/>
<protein>
    <recommendedName>
        <fullName evidence="1">tRNA-uridine aminocarboxypropyltransferase</fullName>
        <ecNumber evidence="1">2.5.1.25</ecNumber>
    </recommendedName>
</protein>
<comment type="similarity">
    <text evidence="5">Belongs to the TDD superfamily. DTWD2 family.</text>
</comment>
<dbReference type="EC" id="2.5.1.25" evidence="1"/>
<dbReference type="Pfam" id="PF03942">
    <property type="entry name" value="DTW"/>
    <property type="match status" value="1"/>
</dbReference>
<keyword evidence="3" id="KW-0949">S-adenosyl-L-methionine</keyword>
<evidence type="ECO:0000259" key="6">
    <source>
        <dbReference type="SMART" id="SM01144"/>
    </source>
</evidence>
<evidence type="ECO:0000256" key="4">
    <source>
        <dbReference type="ARBA" id="ARBA00022694"/>
    </source>
</evidence>
<keyword evidence="4" id="KW-0819">tRNA processing</keyword>
<dbReference type="GO" id="GO:0008033">
    <property type="term" value="P:tRNA processing"/>
    <property type="evidence" value="ECO:0007669"/>
    <property type="project" value="UniProtKB-KW"/>
</dbReference>
<dbReference type="OrthoDB" id="268835at2"/>
<dbReference type="STRING" id="1656094.BFC18_07245"/>
<dbReference type="Proteomes" id="UP000175691">
    <property type="component" value="Unassembled WGS sequence"/>
</dbReference>
<evidence type="ECO:0000313" key="7">
    <source>
        <dbReference type="EMBL" id="OFC71523.1"/>
    </source>
</evidence>
<reference evidence="7 8" key="1">
    <citation type="submission" date="2016-08" db="EMBL/GenBank/DDBJ databases">
        <authorList>
            <person name="Seilhamer J.J."/>
        </authorList>
    </citation>
    <scope>NUCLEOTIDE SEQUENCE [LARGE SCALE GENOMIC DNA]</scope>
    <source>
        <strain evidence="7 8">KCTC 42603</strain>
    </source>
</reference>
<dbReference type="PANTHER" id="PTHR21392">
    <property type="entry name" value="TRNA-URIDINE AMINOCARBOXYPROPYLTRANSFERASE 2"/>
    <property type="match status" value="1"/>
</dbReference>
<accession>A0A1E7ZDC2</accession>
<proteinExistence type="inferred from homology"/>
<evidence type="ECO:0000256" key="2">
    <source>
        <dbReference type="ARBA" id="ARBA00022679"/>
    </source>
</evidence>
<evidence type="ECO:0000256" key="1">
    <source>
        <dbReference type="ARBA" id="ARBA00012386"/>
    </source>
</evidence>
<dbReference type="PANTHER" id="PTHR21392:SF0">
    <property type="entry name" value="TRNA-URIDINE AMINOCARBOXYPROPYLTRANSFERASE 2"/>
    <property type="match status" value="1"/>
</dbReference>
<dbReference type="RefSeq" id="WP_070124366.1">
    <property type="nucleotide sequence ID" value="NZ_MDHN01000013.1"/>
</dbReference>
<organism evidence="7 8">
    <name type="scientific">Alteromonas confluentis</name>
    <dbReference type="NCBI Taxonomy" id="1656094"/>
    <lineage>
        <taxon>Bacteria</taxon>
        <taxon>Pseudomonadati</taxon>
        <taxon>Pseudomonadota</taxon>
        <taxon>Gammaproteobacteria</taxon>
        <taxon>Alteromonadales</taxon>
        <taxon>Alteromonadaceae</taxon>
        <taxon>Alteromonas/Salinimonas group</taxon>
        <taxon>Alteromonas</taxon>
    </lineage>
</organism>
<dbReference type="EMBL" id="MDHN01000013">
    <property type="protein sequence ID" value="OFC71523.1"/>
    <property type="molecule type" value="Genomic_DNA"/>
</dbReference>
<dbReference type="InterPro" id="IPR005636">
    <property type="entry name" value="DTW"/>
</dbReference>
<evidence type="ECO:0000256" key="3">
    <source>
        <dbReference type="ARBA" id="ARBA00022691"/>
    </source>
</evidence>
<evidence type="ECO:0000313" key="8">
    <source>
        <dbReference type="Proteomes" id="UP000175691"/>
    </source>
</evidence>
<name>A0A1E7ZDC2_9ALTE</name>
<sequence>MRFYCSDCGYPSKTCVCQAVETLHSDVHFLIIQHKKEAIHAKNTARLVCLTLPETRIIVSGTERLNQQVTDYLQQYQSPAVIYPSEGSVAIESLEAKPVREHDLFILLDGSWKQAFGMWKTLQQLHTLPQYHFDSAPPSEYEIRHTKFDKSLSTLEAVAYTLTNTCESSAAPLHRLQQKFQSFWQSPQAHRRNSEVSTNKVLKVQ</sequence>
<dbReference type="InterPro" id="IPR039262">
    <property type="entry name" value="DTWD2/TAPT"/>
</dbReference>